<evidence type="ECO:0000313" key="2">
    <source>
        <dbReference type="Proteomes" id="UP000005952"/>
    </source>
</evidence>
<organism evidence="1 2">
    <name type="scientific">Hyphomicrobium denitrificans 1NES1</name>
    <dbReference type="NCBI Taxonomy" id="670307"/>
    <lineage>
        <taxon>Bacteria</taxon>
        <taxon>Pseudomonadati</taxon>
        <taxon>Pseudomonadota</taxon>
        <taxon>Alphaproteobacteria</taxon>
        <taxon>Hyphomicrobiales</taxon>
        <taxon>Hyphomicrobiaceae</taxon>
        <taxon>Hyphomicrobium</taxon>
    </lineage>
</organism>
<evidence type="ECO:0000313" key="1">
    <source>
        <dbReference type="EMBL" id="AGK58529.1"/>
    </source>
</evidence>
<sequence length="86" mass="9970">MQKCCERALDAHTVEDAIFWHSEVINELSIEIYSMATMPWPDVRKQRAIADLTDLQNRHGAILHRLTGIVARNEQLIWQPTSVCRK</sequence>
<gene>
    <name evidence="1" type="ORF">HYPDE_34288</name>
</gene>
<reference evidence="1 2" key="1">
    <citation type="journal article" date="2013" name="Genome Announc.">
        <title>Genome sequences for three denitrifying bacterial strains isolated from a uranium- and nitrate-contaminated subsurface environment.</title>
        <authorList>
            <person name="Venkatramanan R."/>
            <person name="Prakash O."/>
            <person name="Woyke T."/>
            <person name="Chain P."/>
            <person name="Goodwin L.A."/>
            <person name="Watson D."/>
            <person name="Brooks S."/>
            <person name="Kostka J.E."/>
            <person name="Green S.J."/>
        </authorList>
    </citation>
    <scope>NUCLEOTIDE SEQUENCE [LARGE SCALE GENOMIC DNA]</scope>
    <source>
        <strain evidence="1 2">1NES1</strain>
    </source>
</reference>
<dbReference type="Proteomes" id="UP000005952">
    <property type="component" value="Chromosome"/>
</dbReference>
<dbReference type="HOGENOM" id="CLU_2493693_0_0_5"/>
<proteinExistence type="predicted"/>
<protein>
    <submittedName>
        <fullName evidence="1">Uncharacterized protein</fullName>
    </submittedName>
</protein>
<name>N0B4V7_9HYPH</name>
<accession>N0B4V7</accession>
<dbReference type="AlphaFoldDB" id="N0B4V7"/>
<dbReference type="EMBL" id="CP005587">
    <property type="protein sequence ID" value="AGK58529.1"/>
    <property type="molecule type" value="Genomic_DNA"/>
</dbReference>
<keyword evidence="2" id="KW-1185">Reference proteome</keyword>
<dbReference type="KEGG" id="hdt:HYPDE_34288"/>